<comment type="function">
    <text evidence="10">Has a role in promoting intracellular calcium ion sequestration via the exchange of calcium ions for hydrogen ions across the vacuolar membrane. Involved also in manganese ion homeostasis via its uptake into the vacuole.</text>
</comment>
<dbReference type="GO" id="GO:0015369">
    <property type="term" value="F:calcium:proton antiporter activity"/>
    <property type="evidence" value="ECO:0007669"/>
    <property type="project" value="UniProtKB-UniRule"/>
</dbReference>
<evidence type="ECO:0000256" key="1">
    <source>
        <dbReference type="ARBA" id="ARBA00004127"/>
    </source>
</evidence>
<feature type="transmembrane region" description="Helical" evidence="10">
    <location>
        <begin position="432"/>
        <end position="451"/>
    </location>
</feature>
<organism evidence="12 13">
    <name type="scientific">Colletotrichum asianum</name>
    <dbReference type="NCBI Taxonomy" id="702518"/>
    <lineage>
        <taxon>Eukaryota</taxon>
        <taxon>Fungi</taxon>
        <taxon>Dikarya</taxon>
        <taxon>Ascomycota</taxon>
        <taxon>Pezizomycotina</taxon>
        <taxon>Sordariomycetes</taxon>
        <taxon>Hypocreomycetidae</taxon>
        <taxon>Glomerellales</taxon>
        <taxon>Glomerellaceae</taxon>
        <taxon>Colletotrichum</taxon>
        <taxon>Colletotrichum gloeosporioides species complex</taxon>
    </lineage>
</organism>
<protein>
    <recommendedName>
        <fullName evidence="10">Vacuolar calcium ion transporter</fullName>
    </recommendedName>
</protein>
<feature type="transmembrane region" description="Helical" evidence="10">
    <location>
        <begin position="304"/>
        <end position="326"/>
    </location>
</feature>
<dbReference type="PANTHER" id="PTHR31503">
    <property type="entry name" value="VACUOLAR CALCIUM ION TRANSPORTER"/>
    <property type="match status" value="1"/>
</dbReference>
<gene>
    <name evidence="12" type="ORF">GQ607_013556</name>
</gene>
<dbReference type="GO" id="GO:0000329">
    <property type="term" value="C:fungal-type vacuole membrane"/>
    <property type="evidence" value="ECO:0007669"/>
    <property type="project" value="TreeGrafter"/>
</dbReference>
<dbReference type="InterPro" id="IPR004837">
    <property type="entry name" value="NaCa_Exmemb"/>
</dbReference>
<keyword evidence="5 10" id="KW-0812">Transmembrane</keyword>
<keyword evidence="4 10" id="KW-0109">Calcium transport</keyword>
<evidence type="ECO:0000256" key="10">
    <source>
        <dbReference type="RuleBase" id="RU365028"/>
    </source>
</evidence>
<evidence type="ECO:0000259" key="11">
    <source>
        <dbReference type="Pfam" id="PF01699"/>
    </source>
</evidence>
<accession>A0A8H3ZHA7</accession>
<keyword evidence="3 10" id="KW-0813">Transport</keyword>
<keyword evidence="10" id="KW-0926">Vacuole</keyword>
<keyword evidence="9 10" id="KW-0472">Membrane</keyword>
<feature type="domain" description="Sodium/calcium exchanger membrane region" evidence="11">
    <location>
        <begin position="114"/>
        <end position="279"/>
    </location>
</feature>
<feature type="transmembrane region" description="Helical" evidence="10">
    <location>
        <begin position="256"/>
        <end position="277"/>
    </location>
</feature>
<evidence type="ECO:0000256" key="8">
    <source>
        <dbReference type="ARBA" id="ARBA00023065"/>
    </source>
</evidence>
<comment type="similarity">
    <text evidence="2 10">Belongs to the Ca(2+):cation antiporter (CaCA) (TC 2.A.19) family.</text>
</comment>
<keyword evidence="8 10" id="KW-0406">Ion transport</keyword>
<keyword evidence="13" id="KW-1185">Reference proteome</keyword>
<dbReference type="Gene3D" id="1.20.1420.30">
    <property type="entry name" value="NCX, central ion-binding region"/>
    <property type="match status" value="1"/>
</dbReference>
<feature type="transmembrane region" description="Helical" evidence="10">
    <location>
        <begin position="405"/>
        <end position="425"/>
    </location>
</feature>
<feature type="transmembrane region" description="Helical" evidence="10">
    <location>
        <begin position="114"/>
        <end position="134"/>
    </location>
</feature>
<dbReference type="NCBIfam" id="TIGR00378">
    <property type="entry name" value="cax"/>
    <property type="match status" value="1"/>
</dbReference>
<feature type="transmembrane region" description="Helical" evidence="10">
    <location>
        <begin position="91"/>
        <end position="108"/>
    </location>
</feature>
<dbReference type="InterPro" id="IPR004713">
    <property type="entry name" value="CaH_exchang"/>
</dbReference>
<reference evidence="12 13" key="1">
    <citation type="submission" date="2019-12" db="EMBL/GenBank/DDBJ databases">
        <title>A genome sequence resource for the geographically widespread anthracnose pathogen Colletotrichum asianum.</title>
        <authorList>
            <person name="Meng Y."/>
        </authorList>
    </citation>
    <scope>NUCLEOTIDE SEQUENCE [LARGE SCALE GENOMIC DNA]</scope>
    <source>
        <strain evidence="12 13">ICMP 18580</strain>
    </source>
</reference>
<feature type="transmembrane region" description="Helical" evidence="10">
    <location>
        <begin position="146"/>
        <end position="167"/>
    </location>
</feature>
<dbReference type="InterPro" id="IPR044880">
    <property type="entry name" value="NCX_ion-bd_dom_sf"/>
</dbReference>
<evidence type="ECO:0000313" key="13">
    <source>
        <dbReference type="Proteomes" id="UP000434172"/>
    </source>
</evidence>
<dbReference type="Pfam" id="PF01699">
    <property type="entry name" value="Na_Ca_ex"/>
    <property type="match status" value="2"/>
</dbReference>
<dbReference type="OrthoDB" id="1699231at2759"/>
<dbReference type="PANTHER" id="PTHR31503:SF22">
    <property type="entry name" value="VACUOLAR CALCIUM ION TRANSPORTER"/>
    <property type="match status" value="1"/>
</dbReference>
<evidence type="ECO:0000256" key="2">
    <source>
        <dbReference type="ARBA" id="ARBA00008170"/>
    </source>
</evidence>
<evidence type="ECO:0000256" key="9">
    <source>
        <dbReference type="ARBA" id="ARBA00023136"/>
    </source>
</evidence>
<comment type="subcellular location">
    <subcellularLocation>
        <location evidence="1">Endomembrane system</location>
        <topology evidence="1">Multi-pass membrane protein</topology>
    </subcellularLocation>
    <subcellularLocation>
        <location evidence="10">Vacuole membrane</location>
    </subcellularLocation>
</comment>
<keyword evidence="6 10" id="KW-0106">Calcium</keyword>
<feature type="domain" description="Sodium/calcium exchanger membrane region" evidence="11">
    <location>
        <begin position="308"/>
        <end position="450"/>
    </location>
</feature>
<dbReference type="EMBL" id="WOWK01000099">
    <property type="protein sequence ID" value="KAF0319163.1"/>
    <property type="molecule type" value="Genomic_DNA"/>
</dbReference>
<evidence type="ECO:0000256" key="5">
    <source>
        <dbReference type="ARBA" id="ARBA00022692"/>
    </source>
</evidence>
<sequence>MAPSYEYLKNIGNEPDRRRFAADENSRLLENGSESANYDDNCAMNSGQPRNFLKSFTRSACELVPEWNETIFGRCFLHVCAVVKLTILSNYANFLLVLVPLAIMAGQLNSWSPVAIFALNLIAVAPLATTLEFAIEQMSMSLNDGFGNLLMATSGNVVEIIIGIIALKDGQIEVVQSTVLGSILLNLLLVTGSSFFLGGIFNMCDQNGEGVEQNFASATAQTTRSFMTMSLACLVIPASLYAALSKADSDDKEHSILLLSRGTAIILLLLYSLYLLFQLHTHPDLFSTQIPYEENTDDQPIMNLYTAAFIVGFTTYLITVCASYFVGCIGNVVDTIHVNGNFIGIAFIPAVSNAAEHLMAIHMAIRNKMDLTIGIAAGSCIQVSLFTTPVLVILGWAVLDKPMTLRFEMFQTMALVFAVLVAYTAQDGKSNYLHGAMLIGLYSIITLALYVSPSDALDKAFCISNA</sequence>
<keyword evidence="10" id="KW-0050">Antiport</keyword>
<comment type="caution">
    <text evidence="12">The sequence shown here is derived from an EMBL/GenBank/DDBJ whole genome shotgun (WGS) entry which is preliminary data.</text>
</comment>
<name>A0A8H3ZHA7_9PEZI</name>
<dbReference type="GO" id="GO:0006874">
    <property type="term" value="P:intracellular calcium ion homeostasis"/>
    <property type="evidence" value="ECO:0007669"/>
    <property type="project" value="TreeGrafter"/>
</dbReference>
<evidence type="ECO:0000256" key="4">
    <source>
        <dbReference type="ARBA" id="ARBA00022568"/>
    </source>
</evidence>
<evidence type="ECO:0000256" key="7">
    <source>
        <dbReference type="ARBA" id="ARBA00022989"/>
    </source>
</evidence>
<keyword evidence="7 10" id="KW-1133">Transmembrane helix</keyword>
<dbReference type="AlphaFoldDB" id="A0A8H3ZHA7"/>
<dbReference type="Proteomes" id="UP000434172">
    <property type="component" value="Unassembled WGS sequence"/>
</dbReference>
<feature type="transmembrane region" description="Helical" evidence="10">
    <location>
        <begin position="225"/>
        <end position="244"/>
    </location>
</feature>
<feature type="transmembrane region" description="Helical" evidence="10">
    <location>
        <begin position="371"/>
        <end position="399"/>
    </location>
</feature>
<proteinExistence type="inferred from homology"/>
<comment type="caution">
    <text evidence="10">Lacks conserved residue(s) required for the propagation of feature annotation.</text>
</comment>
<evidence type="ECO:0000313" key="12">
    <source>
        <dbReference type="EMBL" id="KAF0319163.1"/>
    </source>
</evidence>
<dbReference type="GO" id="GO:0012505">
    <property type="term" value="C:endomembrane system"/>
    <property type="evidence" value="ECO:0007669"/>
    <property type="project" value="UniProtKB-SubCell"/>
</dbReference>
<dbReference type="InterPro" id="IPR004798">
    <property type="entry name" value="CAX-like"/>
</dbReference>
<feature type="transmembrane region" description="Helical" evidence="10">
    <location>
        <begin position="179"/>
        <end position="204"/>
    </location>
</feature>
<evidence type="ECO:0000256" key="3">
    <source>
        <dbReference type="ARBA" id="ARBA00022448"/>
    </source>
</evidence>
<evidence type="ECO:0000256" key="6">
    <source>
        <dbReference type="ARBA" id="ARBA00022837"/>
    </source>
</evidence>